<dbReference type="EMBL" id="VVZB01000003">
    <property type="protein sequence ID" value="KAA5384038.1"/>
    <property type="molecule type" value="Genomic_DNA"/>
</dbReference>
<evidence type="ECO:0000313" key="15">
    <source>
        <dbReference type="Proteomes" id="UP000441162"/>
    </source>
</evidence>
<dbReference type="EMBL" id="QRZL01000008">
    <property type="protein sequence ID" value="RGV77775.1"/>
    <property type="molecule type" value="Genomic_DNA"/>
</dbReference>
<dbReference type="Proteomes" id="UP000294527">
    <property type="component" value="Unassembled WGS sequence"/>
</dbReference>
<name>A0A076J0N4_9BACT</name>
<evidence type="ECO:0000313" key="14">
    <source>
        <dbReference type="Proteomes" id="UP000347681"/>
    </source>
</evidence>
<dbReference type="InterPro" id="IPR029044">
    <property type="entry name" value="Nucleotide-diphossugar_trans"/>
</dbReference>
<reference evidence="7" key="6">
    <citation type="submission" date="2023-10" db="EMBL/GenBank/DDBJ databases">
        <title>Genome of Potential pathogenic bacteria in Crohn's disease.</title>
        <authorList>
            <person name="Rodriguez-Palacios A."/>
        </authorList>
    </citation>
    <scope>NUCLEOTIDE SEQUENCE</scope>
    <source>
        <strain evidence="7">CavFT-hAR62</strain>
    </source>
</reference>
<dbReference type="Proteomes" id="UP001055104">
    <property type="component" value="Unassembled WGS sequence"/>
</dbReference>
<proteinExistence type="predicted"/>
<reference evidence="12 13" key="3">
    <citation type="journal article" date="2019" name="Nat. Microbiol.">
        <title>Genomic variation and strain-specific functional adaptation in the human gut microbiome during early life.</title>
        <authorList>
            <person name="Vatanen T."/>
            <person name="Plichta D.R."/>
            <person name="Somani J."/>
            <person name="Munch P.C."/>
            <person name="Arthur T.D."/>
            <person name="Hall A.B."/>
            <person name="Rudolf S."/>
            <person name="Oakeley E.J."/>
            <person name="Ke X."/>
            <person name="Young R.A."/>
            <person name="Haiser H.J."/>
            <person name="Kolde R."/>
            <person name="Yassour M."/>
            <person name="Luopajarvi K."/>
            <person name="Siljander H."/>
            <person name="Virtanen S.M."/>
            <person name="Ilonen J."/>
            <person name="Uibo R."/>
            <person name="Tillmann V."/>
            <person name="Mokurov S."/>
            <person name="Dorshakova N."/>
            <person name="Porter J.A."/>
            <person name="McHardy A.C."/>
            <person name="Lahdesmaki H."/>
            <person name="Vlamakis H."/>
            <person name="Huttenhower C."/>
            <person name="Knip M."/>
            <person name="Xavier R.J."/>
        </authorList>
    </citation>
    <scope>NUCLEOTIDE SEQUENCE [LARGE SCALE GENOMIC DNA]</scope>
    <source>
        <strain evidence="9 12">RJX1047</strain>
        <strain evidence="10 13">RJX1052</strain>
    </source>
</reference>
<evidence type="ECO:0000313" key="7">
    <source>
        <dbReference type="EMBL" id="MDU0271606.1"/>
    </source>
</evidence>
<dbReference type="Proteomes" id="UP000441162">
    <property type="component" value="Unassembled WGS sequence"/>
</dbReference>
<dbReference type="EMBL" id="VVZA01000004">
    <property type="protein sequence ID" value="KAA5406633.1"/>
    <property type="molecule type" value="Genomic_DNA"/>
</dbReference>
<dbReference type="Proteomes" id="UP000294834">
    <property type="component" value="Unassembled WGS sequence"/>
</dbReference>
<evidence type="ECO:0000313" key="17">
    <source>
        <dbReference type="Proteomes" id="UP000481700"/>
    </source>
</evidence>
<dbReference type="eggNOG" id="COG1216">
    <property type="taxonomic scope" value="Bacteria"/>
</dbReference>
<evidence type="ECO:0000313" key="2">
    <source>
        <dbReference type="EMBL" id="KAA5321719.1"/>
    </source>
</evidence>
<protein>
    <submittedName>
        <fullName evidence="9">Hemolysin activation protein</fullName>
    </submittedName>
    <submittedName>
        <fullName evidence="1">Hemolytic protein HlpA</fullName>
    </submittedName>
</protein>
<dbReference type="AlphaFoldDB" id="A0A076J0N4"/>
<evidence type="ECO:0000313" key="16">
    <source>
        <dbReference type="Proteomes" id="UP000481616"/>
    </source>
</evidence>
<evidence type="ECO:0000313" key="9">
    <source>
        <dbReference type="EMBL" id="TDA71830.1"/>
    </source>
</evidence>
<evidence type="ECO:0000313" key="3">
    <source>
        <dbReference type="EMBL" id="KAA5384038.1"/>
    </source>
</evidence>
<evidence type="ECO:0000313" key="6">
    <source>
        <dbReference type="EMBL" id="MBV3122114.1"/>
    </source>
</evidence>
<dbReference type="Proteomes" id="UP001181086">
    <property type="component" value="Unassembled WGS sequence"/>
</dbReference>
<dbReference type="Gene3D" id="3.90.550.10">
    <property type="entry name" value="Spore Coat Polysaccharide Biosynthesis Protein SpsA, Chain A"/>
    <property type="match status" value="1"/>
</dbReference>
<dbReference type="RefSeq" id="WP_007848181.1">
    <property type="nucleotide sequence ID" value="NZ_BAABYF010000001.1"/>
</dbReference>
<evidence type="ECO:0000313" key="12">
    <source>
        <dbReference type="Proteomes" id="UP000294527"/>
    </source>
</evidence>
<dbReference type="SUPFAM" id="SSF53448">
    <property type="entry name" value="Nucleotide-diphospho-sugar transferases"/>
    <property type="match status" value="1"/>
</dbReference>
<evidence type="ECO:0000313" key="1">
    <source>
        <dbReference type="EMBL" id="GKH80030.1"/>
    </source>
</evidence>
<dbReference type="Proteomes" id="UP000777173">
    <property type="component" value="Unassembled WGS sequence"/>
</dbReference>
<evidence type="ECO:0000313" key="5">
    <source>
        <dbReference type="EMBL" id="KAA5406633.1"/>
    </source>
</evidence>
<dbReference type="KEGG" id="bdo:EL88_23940"/>
<dbReference type="EMBL" id="VVYY01000004">
    <property type="protein sequence ID" value="KAA5399785.1"/>
    <property type="molecule type" value="Genomic_DNA"/>
</dbReference>
<gene>
    <name evidence="1" type="ORF">CE91St7_09140</name>
    <name evidence="8" type="ORF">DWW04_09690</name>
    <name evidence="9" type="ORF">E1I98_23435</name>
    <name evidence="10" type="ORF">E1J06_21735</name>
    <name evidence="5" type="ORF">F2Y51_07220</name>
    <name evidence="4" type="ORF">F2Y58_06605</name>
    <name evidence="3" type="ORF">F2Y61_07030</name>
    <name evidence="2" type="ORF">F2Z07_06370</name>
    <name evidence="6" type="ORF">KSU80_02765</name>
    <name evidence="7" type="ORF">RVH45_17250</name>
</gene>
<sequence length="338" mass="40483">MKPFLVDVPVLILFFNRPQQLSQVFEQVRNARPSKLFLYQDGPRGEHDLPGIKACREVTDQIDWDCKVHRMYQEKNYGCDPSEYISQKWAFSMVDKCIVLEDDDVPSVSFFTFCKEMLDKYEQDTRITMIAGFNNEEITPDVPYDYFFASTFSIWGWASWKRVIDQWDEHYTFLEDKFNMQQLEQLIKERKFRKDFIYMCHRHKENNKAYYETIFHASMLFNSGLAIVPTRNMINNLGVTADSTHFAGSVHTLPKGYRRIFTMKRYEVEFPLKHPRYVIENVAYKKAVYRIMGWGHPWIKIGRSFEELFLNLRYGNFSIITKAIKNRINKWLKRDQHR</sequence>
<dbReference type="EMBL" id="JAWDEV010000011">
    <property type="protein sequence ID" value="MDU0271606.1"/>
    <property type="molecule type" value="Genomic_DNA"/>
</dbReference>
<evidence type="ECO:0000313" key="13">
    <source>
        <dbReference type="Proteomes" id="UP000294834"/>
    </source>
</evidence>
<accession>A0A076J0N4</accession>
<evidence type="ECO:0000313" key="11">
    <source>
        <dbReference type="Proteomes" id="UP000283678"/>
    </source>
</evidence>
<dbReference type="EMBL" id="JAHOAX010000002">
    <property type="protein sequence ID" value="MBV3122114.1"/>
    <property type="molecule type" value="Genomic_DNA"/>
</dbReference>
<dbReference type="EMBL" id="SLTX01000002">
    <property type="protein sequence ID" value="TDB03781.1"/>
    <property type="molecule type" value="Genomic_DNA"/>
</dbReference>
<dbReference type="EMBL" id="VVZV01000006">
    <property type="protein sequence ID" value="KAA5321719.1"/>
    <property type="molecule type" value="Genomic_DNA"/>
</dbReference>
<reference evidence="8 11" key="1">
    <citation type="submission" date="2018-08" db="EMBL/GenBank/DDBJ databases">
        <title>A genome reference for cultivated species of the human gut microbiota.</title>
        <authorList>
            <person name="Zou Y."/>
            <person name="Xue W."/>
            <person name="Luo G."/>
        </authorList>
    </citation>
    <scope>NUCLEOTIDE SEQUENCE [LARGE SCALE GENOMIC DNA]</scope>
    <source>
        <strain evidence="8 11">AF14-1AC</strain>
    </source>
</reference>
<evidence type="ECO:0000313" key="4">
    <source>
        <dbReference type="EMBL" id="KAA5399785.1"/>
    </source>
</evidence>
<dbReference type="EMBL" id="SLTU01000003">
    <property type="protein sequence ID" value="TDA71830.1"/>
    <property type="molecule type" value="Genomic_DNA"/>
</dbReference>
<reference evidence="1" key="5">
    <citation type="submission" date="2022-01" db="EMBL/GenBank/DDBJ databases">
        <title>Novel bile acid biosynthetic pathways are enriched in the microbiome of centenarians.</title>
        <authorList>
            <person name="Sato Y."/>
            <person name="Atarashi K."/>
            <person name="Plichta R.D."/>
            <person name="Arai Y."/>
            <person name="Sasajima S."/>
            <person name="Kearney M.S."/>
            <person name="Suda W."/>
            <person name="Takeshita K."/>
            <person name="Sasaki T."/>
            <person name="Okamoto S."/>
            <person name="Skelly N.A."/>
            <person name="Okamura Y."/>
            <person name="Vlamakis H."/>
            <person name="Li Y."/>
            <person name="Tanoue T."/>
            <person name="Takei H."/>
            <person name="Nittono H."/>
            <person name="Narushima S."/>
            <person name="Irie J."/>
            <person name="Itoh H."/>
            <person name="Moriya K."/>
            <person name="Sugiura Y."/>
            <person name="Suematsu M."/>
            <person name="Moritoki N."/>
            <person name="Shibata S."/>
            <person name="Littman R.D."/>
            <person name="Fischbach A.M."/>
            <person name="Uwamino Y."/>
            <person name="Inoue T."/>
            <person name="Honda A."/>
            <person name="Hattori M."/>
            <person name="Murai T."/>
            <person name="Xavier J.R."/>
            <person name="Hirose N."/>
            <person name="Honda K."/>
        </authorList>
    </citation>
    <scope>NUCLEOTIDE SEQUENCE</scope>
    <source>
        <strain evidence="1">CE91-St7</strain>
    </source>
</reference>
<dbReference type="EMBL" id="BQOB01000001">
    <property type="protein sequence ID" value="GKH80030.1"/>
    <property type="molecule type" value="Genomic_DNA"/>
</dbReference>
<comment type="caution">
    <text evidence="9">The sequence shown here is derived from an EMBL/GenBank/DDBJ whole genome shotgun (WGS) entry which is preliminary data.</text>
</comment>
<reference evidence="6" key="4">
    <citation type="submission" date="2021-06" db="EMBL/GenBank/DDBJ databases">
        <title>Collection of gut derived symbiotic bacterial strains cultured from healthy donors.</title>
        <authorList>
            <person name="Lin H."/>
            <person name="Littmann E."/>
            <person name="Pamer E.G."/>
        </authorList>
    </citation>
    <scope>NUCLEOTIDE SEQUENCE</scope>
    <source>
        <strain evidence="6">MSK.5.10</strain>
    </source>
</reference>
<evidence type="ECO:0000313" key="8">
    <source>
        <dbReference type="EMBL" id="RGV77775.1"/>
    </source>
</evidence>
<evidence type="ECO:0000313" key="10">
    <source>
        <dbReference type="EMBL" id="TDB03781.1"/>
    </source>
</evidence>
<reference evidence="14 15" key="2">
    <citation type="journal article" date="2019" name="Nat. Med.">
        <title>A library of human gut bacterial isolates paired with longitudinal multiomics data enables mechanistic microbiome research.</title>
        <authorList>
            <person name="Poyet M."/>
            <person name="Groussin M."/>
            <person name="Gibbons S.M."/>
            <person name="Avila-Pacheco J."/>
            <person name="Jiang X."/>
            <person name="Kearney S.M."/>
            <person name="Perrotta A.R."/>
            <person name="Berdy B."/>
            <person name="Zhao S."/>
            <person name="Lieberman T.D."/>
            <person name="Swanson P.K."/>
            <person name="Smith M."/>
            <person name="Roesemann S."/>
            <person name="Alexander J.E."/>
            <person name="Rich S.A."/>
            <person name="Livny J."/>
            <person name="Vlamakis H."/>
            <person name="Clish C."/>
            <person name="Bullock K."/>
            <person name="Deik A."/>
            <person name="Scott J."/>
            <person name="Pierce K.A."/>
            <person name="Xavier R.J."/>
            <person name="Alm E.J."/>
        </authorList>
    </citation>
    <scope>NUCLEOTIDE SEQUENCE [LARGE SCALE GENOMIC DNA]</scope>
    <source>
        <strain evidence="4 16">BIOML-A1</strain>
        <strain evidence="2 17">BIOML-A25</strain>
        <strain evidence="5 15">BIOML-A4</strain>
        <strain evidence="3 14">BIOML-A5</strain>
    </source>
</reference>
<dbReference type="Proteomes" id="UP000347681">
    <property type="component" value="Unassembled WGS sequence"/>
</dbReference>
<dbReference type="Proteomes" id="UP000481700">
    <property type="component" value="Unassembled WGS sequence"/>
</dbReference>
<dbReference type="KEGG" id="bdh:GV66_07430"/>
<dbReference type="Proteomes" id="UP000283678">
    <property type="component" value="Unassembled WGS sequence"/>
</dbReference>
<organism evidence="9 12">
    <name type="scientific">Phocaeicola dorei</name>
    <dbReference type="NCBI Taxonomy" id="357276"/>
    <lineage>
        <taxon>Bacteria</taxon>
        <taxon>Pseudomonadati</taxon>
        <taxon>Bacteroidota</taxon>
        <taxon>Bacteroidia</taxon>
        <taxon>Bacteroidales</taxon>
        <taxon>Bacteroidaceae</taxon>
        <taxon>Phocaeicola</taxon>
    </lineage>
</organism>
<dbReference type="Proteomes" id="UP000481616">
    <property type="component" value="Unassembled WGS sequence"/>
</dbReference>